<dbReference type="PRINTS" id="PR00922">
    <property type="entry name" value="DADACBPTASE3"/>
</dbReference>
<gene>
    <name evidence="4" type="ORF">SAMN05192589_104410</name>
</gene>
<protein>
    <submittedName>
        <fullName evidence="4">D-alanyl-D-alanine carboxypeptidase / D-alanyl-D-alanine-endopeptidase (Penicillin-binding protein 4)</fullName>
    </submittedName>
</protein>
<keyword evidence="3" id="KW-0732">Signal</keyword>
<evidence type="ECO:0000256" key="1">
    <source>
        <dbReference type="ARBA" id="ARBA00006096"/>
    </source>
</evidence>
<dbReference type="NCBIfam" id="TIGR00666">
    <property type="entry name" value="PBP4"/>
    <property type="match status" value="1"/>
</dbReference>
<dbReference type="Gene3D" id="3.40.710.10">
    <property type="entry name" value="DD-peptidase/beta-lactamase superfamily"/>
    <property type="match status" value="2"/>
</dbReference>
<evidence type="ECO:0000256" key="3">
    <source>
        <dbReference type="SAM" id="SignalP"/>
    </source>
</evidence>
<evidence type="ECO:0000256" key="2">
    <source>
        <dbReference type="ARBA" id="ARBA00022801"/>
    </source>
</evidence>
<dbReference type="Proteomes" id="UP000198781">
    <property type="component" value="Unassembled WGS sequence"/>
</dbReference>
<keyword evidence="4" id="KW-0645">Protease</keyword>
<dbReference type="EMBL" id="FMZC01000004">
    <property type="protein sequence ID" value="SDD14839.1"/>
    <property type="molecule type" value="Genomic_DNA"/>
</dbReference>
<organism evidence="4 5">
    <name type="scientific">Paracidovorax valerianellae</name>
    <dbReference type="NCBI Taxonomy" id="187868"/>
    <lineage>
        <taxon>Bacteria</taxon>
        <taxon>Pseudomonadati</taxon>
        <taxon>Pseudomonadota</taxon>
        <taxon>Betaproteobacteria</taxon>
        <taxon>Burkholderiales</taxon>
        <taxon>Comamonadaceae</taxon>
        <taxon>Paracidovorax</taxon>
    </lineage>
</organism>
<keyword evidence="4" id="KW-0121">Carboxypeptidase</keyword>
<evidence type="ECO:0000313" key="5">
    <source>
        <dbReference type="Proteomes" id="UP000198781"/>
    </source>
</evidence>
<dbReference type="InterPro" id="IPR012338">
    <property type="entry name" value="Beta-lactam/transpept-like"/>
</dbReference>
<dbReference type="AlphaFoldDB" id="A0A1G6SD92"/>
<feature type="chain" id="PRO_5011786704" evidence="3">
    <location>
        <begin position="31"/>
        <end position="490"/>
    </location>
</feature>
<dbReference type="SUPFAM" id="SSF56601">
    <property type="entry name" value="beta-lactamase/transpeptidase-like"/>
    <property type="match status" value="1"/>
</dbReference>
<dbReference type="GO" id="GO:0004185">
    <property type="term" value="F:serine-type carboxypeptidase activity"/>
    <property type="evidence" value="ECO:0007669"/>
    <property type="project" value="InterPro"/>
</dbReference>
<dbReference type="Pfam" id="PF02113">
    <property type="entry name" value="Peptidase_S13"/>
    <property type="match status" value="1"/>
</dbReference>
<sequence length="490" mass="52064">MLQVFSSRRRTVLRAATFVALAGMALQAPAQPPVSSPDPAALGALPPAVEAALQRAKLPREALSILVVDAEGRQAPRLAYRAQVPVNPASVMKLVTTYAALDQLGPAFTWDTPVYLDARPQSGSLQGNVYIKGQGDPKLVVERLWLLMRRLRAQGIQVIVGDIVLDRSAFDVPEHDAARFDGEPLRPYNAAPDALLVNYKSIAMNFVPDPAAGVARVQYEPPLAGVQWPATVPLAAPGADCGDWRTALKAELADPARIAFQGVYPAACGERAWSVAPADPAGYAARAIEGMWRELGGKLTGSVRDGRVPAGLVPAFSTPSPSLAEVVRDINKYSNNVMTQQVFLTLALQKNGRGTFDGARAVVGQWWRQRFPGTEAPVLDNGAGLSREARISAQALARMLQAAWASSVMPELVASLPITGVDGTLRRSQGRSVGAAHLKTGSLRDVSAMAGYVDGASGRRYVMVAIANHPNAAAARPAIEALVDWVASDR</sequence>
<name>A0A1G6SD92_9BURK</name>
<keyword evidence="2" id="KW-0378">Hydrolase</keyword>
<dbReference type="RefSeq" id="WP_092742889.1">
    <property type="nucleotide sequence ID" value="NZ_FMZC01000004.1"/>
</dbReference>
<keyword evidence="5" id="KW-1185">Reference proteome</keyword>
<dbReference type="PANTHER" id="PTHR30023:SF0">
    <property type="entry name" value="PENICILLIN-SENSITIVE CARBOXYPEPTIDASE A"/>
    <property type="match status" value="1"/>
</dbReference>
<dbReference type="STRING" id="187868.SAMN05192589_104410"/>
<feature type="signal peptide" evidence="3">
    <location>
        <begin position="1"/>
        <end position="30"/>
    </location>
</feature>
<evidence type="ECO:0000313" key="4">
    <source>
        <dbReference type="EMBL" id="SDD14839.1"/>
    </source>
</evidence>
<accession>A0A1G6SD92</accession>
<dbReference type="OrthoDB" id="9802627at2"/>
<dbReference type="GO" id="GO:0006508">
    <property type="term" value="P:proteolysis"/>
    <property type="evidence" value="ECO:0007669"/>
    <property type="project" value="InterPro"/>
</dbReference>
<comment type="similarity">
    <text evidence="1">Belongs to the peptidase S13 family.</text>
</comment>
<dbReference type="Gene3D" id="3.50.80.20">
    <property type="entry name" value="D-Ala-D-Ala carboxypeptidase C, peptidase S13"/>
    <property type="match status" value="1"/>
</dbReference>
<reference evidence="4 5" key="1">
    <citation type="submission" date="2016-10" db="EMBL/GenBank/DDBJ databases">
        <authorList>
            <person name="de Groot N.N."/>
        </authorList>
    </citation>
    <scope>NUCLEOTIDE SEQUENCE [LARGE SCALE GENOMIC DNA]</scope>
    <source>
        <strain evidence="4 5">DSM 16619</strain>
    </source>
</reference>
<proteinExistence type="inferred from homology"/>
<dbReference type="PANTHER" id="PTHR30023">
    <property type="entry name" value="D-ALANYL-D-ALANINE CARBOXYPEPTIDASE"/>
    <property type="match status" value="1"/>
</dbReference>
<dbReference type="InterPro" id="IPR000667">
    <property type="entry name" value="Peptidase_S13"/>
</dbReference>
<dbReference type="GO" id="GO:0000270">
    <property type="term" value="P:peptidoglycan metabolic process"/>
    <property type="evidence" value="ECO:0007669"/>
    <property type="project" value="TreeGrafter"/>
</dbReference>